<keyword evidence="1" id="KW-1133">Transmembrane helix</keyword>
<dbReference type="EMBL" id="JACAZI010000015">
    <property type="protein sequence ID" value="KAF7344266.1"/>
    <property type="molecule type" value="Genomic_DNA"/>
</dbReference>
<feature type="transmembrane region" description="Helical" evidence="1">
    <location>
        <begin position="113"/>
        <end position="139"/>
    </location>
</feature>
<gene>
    <name evidence="3" type="ORF">MVEN_01717900</name>
</gene>
<evidence type="ECO:0000259" key="2">
    <source>
        <dbReference type="Pfam" id="PF20153"/>
    </source>
</evidence>
<feature type="transmembrane region" description="Helical" evidence="1">
    <location>
        <begin position="181"/>
        <end position="201"/>
    </location>
</feature>
<name>A0A8H6XPK7_9AGAR</name>
<dbReference type="Proteomes" id="UP000620124">
    <property type="component" value="Unassembled WGS sequence"/>
</dbReference>
<proteinExistence type="predicted"/>
<keyword evidence="1" id="KW-0812">Transmembrane</keyword>
<dbReference type="Pfam" id="PF20153">
    <property type="entry name" value="DUF6535"/>
    <property type="match status" value="1"/>
</dbReference>
<organism evidence="3 4">
    <name type="scientific">Mycena venus</name>
    <dbReference type="NCBI Taxonomy" id="2733690"/>
    <lineage>
        <taxon>Eukaryota</taxon>
        <taxon>Fungi</taxon>
        <taxon>Dikarya</taxon>
        <taxon>Basidiomycota</taxon>
        <taxon>Agaricomycotina</taxon>
        <taxon>Agaricomycetes</taxon>
        <taxon>Agaricomycetidae</taxon>
        <taxon>Agaricales</taxon>
        <taxon>Marasmiineae</taxon>
        <taxon>Mycenaceae</taxon>
        <taxon>Mycena</taxon>
    </lineage>
</organism>
<keyword evidence="1" id="KW-0472">Membrane</keyword>
<protein>
    <recommendedName>
        <fullName evidence="2">DUF6535 domain-containing protein</fullName>
    </recommendedName>
</protein>
<evidence type="ECO:0000313" key="4">
    <source>
        <dbReference type="Proteomes" id="UP000620124"/>
    </source>
</evidence>
<keyword evidence="4" id="KW-1185">Reference proteome</keyword>
<sequence length="911" mass="102553">MQSSETTETGAGEQKYRDESAATKLWAVYISEAEKYDKALVNSWRSDMDSLLIFAGLFSASLTAFLIESYGTLTQDQGDATIAVLMQISRQISASGNSSSVELPMPSVFRPSAAALTCNTLWFISLGLSLSCALIATLVEQWARDFIQKTDMRPSPIIRARIFSYLYYGIRRFNMHAVVELIPLLLHISVILFFAGLVAFLHPVNSAIMAVAAALLLIILSIYGYLTVLPIFHSDCPFRTPLSGLLRLVCMQASSLWTSSFPQKRENDAESESTLFPPSTNSDILTLTEVMTKDATRDSPERADRDCRALVWTMKSLTADNELEPFIEALPDVIWGGSSPRQLYDEQIQALLRHPEVCLLPRIEGLLRSCEGGLLSAALRQRRQIACLRAIWALAHLAFESEEPFYGFNFELVVHTENFDTAVQPYLASATALARFNFARWYERERRRVGDIVNHCRNQIGTTLPDLTRIVSLFKKLERHLKNPVAVVRFDPDSDYWDYRPQLPVEWTSRGRTISLLSSPDVRQWLDDFSVVLKSRSASLAKILWVFVRVTSDLDSAPYELRSTLNAMVGDGLRLSKTDMMAMDSTFRHITSPRHLRRLKTHPAVHHIDVIISVFISLWQTGSEESPHGVDLSESLLRYIGSRDADEALVVALGGCDHSLLSAAISAHLRQRWWPAEDFKFLWRLCTFYRGFGTTARRGQDFPPAALRKKIPSGFDSLTVSAVKEGAPPDISPSVVPVIELLILKSQEFAPAESLLGWRAWNEARYETHWLILTEFLEQCGVPSLPYKALETLEHILSEPWRPQKVDPVLQRRFATSLMGLMQRDNADAHPHIELVHQLVGSFVFKWYTLEAVSQTTFKFNDPGAGGVVLDALEHFMPFASQDLVYTVRIIITNLRHQHSVENVEAAGQST</sequence>
<dbReference type="AlphaFoldDB" id="A0A8H6XPK7"/>
<evidence type="ECO:0000256" key="1">
    <source>
        <dbReference type="SAM" id="Phobius"/>
    </source>
</evidence>
<evidence type="ECO:0000313" key="3">
    <source>
        <dbReference type="EMBL" id="KAF7344266.1"/>
    </source>
</evidence>
<reference evidence="3" key="1">
    <citation type="submission" date="2020-05" db="EMBL/GenBank/DDBJ databases">
        <title>Mycena genomes resolve the evolution of fungal bioluminescence.</title>
        <authorList>
            <person name="Tsai I.J."/>
        </authorList>
    </citation>
    <scope>NUCLEOTIDE SEQUENCE</scope>
    <source>
        <strain evidence="3">CCC161011</strain>
    </source>
</reference>
<dbReference type="InterPro" id="IPR045338">
    <property type="entry name" value="DUF6535"/>
</dbReference>
<feature type="transmembrane region" description="Helical" evidence="1">
    <location>
        <begin position="50"/>
        <end position="67"/>
    </location>
</feature>
<accession>A0A8H6XPK7</accession>
<feature type="transmembrane region" description="Helical" evidence="1">
    <location>
        <begin position="207"/>
        <end position="232"/>
    </location>
</feature>
<dbReference type="OrthoDB" id="2869232at2759"/>
<feature type="domain" description="DUF6535" evidence="2">
    <location>
        <begin position="26"/>
        <end position="202"/>
    </location>
</feature>
<comment type="caution">
    <text evidence="3">The sequence shown here is derived from an EMBL/GenBank/DDBJ whole genome shotgun (WGS) entry which is preliminary data.</text>
</comment>